<dbReference type="EMBL" id="JBIYEW010000002">
    <property type="protein sequence ID" value="MFK4637235.1"/>
    <property type="molecule type" value="Genomic_DNA"/>
</dbReference>
<feature type="non-terminal residue" evidence="1">
    <location>
        <position position="1"/>
    </location>
</feature>
<protein>
    <submittedName>
        <fullName evidence="1">Uncharacterized protein</fullName>
    </submittedName>
</protein>
<gene>
    <name evidence="1" type="ORF">ABIA52_000124</name>
</gene>
<accession>A0ABW8N3K2</accession>
<sequence length="38" mass="3906">TISDQVRASGSFAAAQPVAETASTLERLIAFTGRNVAV</sequence>
<organism evidence="1 2">
    <name type="scientific">Paenarthrobacter histidinolovorans</name>
    <dbReference type="NCBI Taxonomy" id="43664"/>
    <lineage>
        <taxon>Bacteria</taxon>
        <taxon>Bacillati</taxon>
        <taxon>Actinomycetota</taxon>
        <taxon>Actinomycetes</taxon>
        <taxon>Micrococcales</taxon>
        <taxon>Micrococcaceae</taxon>
        <taxon>Paenarthrobacter</taxon>
    </lineage>
</organism>
<evidence type="ECO:0000313" key="2">
    <source>
        <dbReference type="Proteomes" id="UP001620520"/>
    </source>
</evidence>
<proteinExistence type="predicted"/>
<name>A0ABW8N3K2_9MICC</name>
<comment type="caution">
    <text evidence="1">The sequence shown here is derived from an EMBL/GenBank/DDBJ whole genome shotgun (WGS) entry which is preliminary data.</text>
</comment>
<reference evidence="1 2" key="1">
    <citation type="submission" date="2024-10" db="EMBL/GenBank/DDBJ databases">
        <title>Novel secondary metabolite-producing bacteria for plant disease control.</title>
        <authorList>
            <person name="Chevrette M."/>
        </authorList>
    </citation>
    <scope>NUCLEOTIDE SEQUENCE [LARGE SCALE GENOMIC DNA]</scope>
    <source>
        <strain evidence="1 2">J30 TE3557</strain>
    </source>
</reference>
<evidence type="ECO:0000313" key="1">
    <source>
        <dbReference type="EMBL" id="MFK4637235.1"/>
    </source>
</evidence>
<dbReference type="Proteomes" id="UP001620520">
    <property type="component" value="Unassembled WGS sequence"/>
</dbReference>
<keyword evidence="2" id="KW-1185">Reference proteome</keyword>